<dbReference type="PANTHER" id="PTHR43597:SF5">
    <property type="entry name" value="SUFE-LIKE PROTEIN 2, CHLOROPLASTIC"/>
    <property type="match status" value="1"/>
</dbReference>
<name>A0ABP9C4Z1_9FLAO</name>
<feature type="domain" description="Fe-S metabolism associated" evidence="2">
    <location>
        <begin position="22"/>
        <end position="140"/>
    </location>
</feature>
<dbReference type="Pfam" id="PF02657">
    <property type="entry name" value="SufE"/>
    <property type="match status" value="1"/>
</dbReference>
<sequence>MLYFCINFVTVTIENIQEEIIDEFSMFEDWEERYQYMIDLGKDLPLIDAQYKTENNIIKGCQSKVWVHAEMKDDKVVFTADSDAIITKGIIAILIRAFSNQHPKDIIEANTDFIDKIGLKEHLSPTRANGLVSMIKQLKMYAIAYQTQLN</sequence>
<dbReference type="PANTHER" id="PTHR43597">
    <property type="entry name" value="SULFUR ACCEPTOR PROTEIN CSDE"/>
    <property type="match status" value="1"/>
</dbReference>
<dbReference type="SUPFAM" id="SSF82649">
    <property type="entry name" value="SufE/NifU"/>
    <property type="match status" value="1"/>
</dbReference>
<organism evidence="3 4">
    <name type="scientific">Litoribaculum gwangyangense</name>
    <dbReference type="NCBI Taxonomy" id="1130722"/>
    <lineage>
        <taxon>Bacteria</taxon>
        <taxon>Pseudomonadati</taxon>
        <taxon>Bacteroidota</taxon>
        <taxon>Flavobacteriia</taxon>
        <taxon>Flavobacteriales</taxon>
        <taxon>Flavobacteriaceae</taxon>
        <taxon>Litoribaculum</taxon>
    </lineage>
</organism>
<dbReference type="EMBL" id="BAABJW010000001">
    <property type="protein sequence ID" value="GAA4803908.1"/>
    <property type="molecule type" value="Genomic_DNA"/>
</dbReference>
<evidence type="ECO:0000256" key="1">
    <source>
        <dbReference type="ARBA" id="ARBA00010282"/>
    </source>
</evidence>
<evidence type="ECO:0000259" key="2">
    <source>
        <dbReference type="Pfam" id="PF02657"/>
    </source>
</evidence>
<reference evidence="4" key="1">
    <citation type="journal article" date="2019" name="Int. J. Syst. Evol. Microbiol.">
        <title>The Global Catalogue of Microorganisms (GCM) 10K type strain sequencing project: providing services to taxonomists for standard genome sequencing and annotation.</title>
        <authorList>
            <consortium name="The Broad Institute Genomics Platform"/>
            <consortium name="The Broad Institute Genome Sequencing Center for Infectious Disease"/>
            <person name="Wu L."/>
            <person name="Ma J."/>
        </authorList>
    </citation>
    <scope>NUCLEOTIDE SEQUENCE [LARGE SCALE GENOMIC DNA]</scope>
    <source>
        <strain evidence="4">JCM 18325</strain>
    </source>
</reference>
<accession>A0ABP9C4Z1</accession>
<evidence type="ECO:0000313" key="3">
    <source>
        <dbReference type="EMBL" id="GAA4803908.1"/>
    </source>
</evidence>
<keyword evidence="4" id="KW-1185">Reference proteome</keyword>
<dbReference type="InterPro" id="IPR003808">
    <property type="entry name" value="Fe-S_metab-assoc_dom"/>
</dbReference>
<protein>
    <submittedName>
        <fullName evidence="3">SufE family protein</fullName>
    </submittedName>
</protein>
<proteinExistence type="inferred from homology"/>
<dbReference type="Proteomes" id="UP001501433">
    <property type="component" value="Unassembled WGS sequence"/>
</dbReference>
<evidence type="ECO:0000313" key="4">
    <source>
        <dbReference type="Proteomes" id="UP001501433"/>
    </source>
</evidence>
<dbReference type="Gene3D" id="3.90.1010.10">
    <property type="match status" value="1"/>
</dbReference>
<comment type="caution">
    <text evidence="3">The sequence shown here is derived from an EMBL/GenBank/DDBJ whole genome shotgun (WGS) entry which is preliminary data.</text>
</comment>
<gene>
    <name evidence="3" type="ORF">GCM10023330_07670</name>
</gene>
<comment type="similarity">
    <text evidence="1">Belongs to the SufE family.</text>
</comment>